<dbReference type="Pfam" id="PF00312">
    <property type="entry name" value="Ribosomal_S15"/>
    <property type="match status" value="1"/>
</dbReference>
<evidence type="ECO:0000256" key="4">
    <source>
        <dbReference type="HAMAP-Rule" id="MF_01343"/>
    </source>
</evidence>
<keyword evidence="4 6" id="KW-0694">RNA-binding</keyword>
<keyword evidence="1 4" id="KW-0689">Ribosomal protein</keyword>
<evidence type="ECO:0000313" key="11">
    <source>
        <dbReference type="Proteomes" id="UP000037997"/>
    </source>
</evidence>
<dbReference type="Proteomes" id="UP000037997">
    <property type="component" value="Unassembled WGS sequence"/>
</dbReference>
<dbReference type="RefSeq" id="WP_005021403.1">
    <property type="nucleotide sequence ID" value="NZ_CABKNZ010000043.1"/>
</dbReference>
<dbReference type="FunFam" id="1.10.287.10:FF:000002">
    <property type="entry name" value="30S ribosomal protein S15"/>
    <property type="match status" value="1"/>
</dbReference>
<dbReference type="PROSITE" id="PS00362">
    <property type="entry name" value="RIBOSOMAL_S15"/>
    <property type="match status" value="1"/>
</dbReference>
<dbReference type="EMBL" id="JNOC01000029">
    <property type="protein sequence ID" value="KPH55964.1"/>
    <property type="molecule type" value="Genomic_DNA"/>
</dbReference>
<dbReference type="InterPro" id="IPR005290">
    <property type="entry name" value="Ribosomal_uS15_bac-type"/>
</dbReference>
<dbReference type="CDD" id="cd00353">
    <property type="entry name" value="Ribosomal_S15p_S13e"/>
    <property type="match status" value="1"/>
</dbReference>
<dbReference type="GO" id="GO:0006412">
    <property type="term" value="P:translation"/>
    <property type="evidence" value="ECO:0007669"/>
    <property type="project" value="UniProtKB-UniRule"/>
</dbReference>
<dbReference type="Gene3D" id="6.10.250.3130">
    <property type="match status" value="1"/>
</dbReference>
<evidence type="ECO:0000313" key="10">
    <source>
        <dbReference type="Proteomes" id="UP000037800"/>
    </source>
</evidence>
<proteinExistence type="inferred from homology"/>
<dbReference type="EMBL" id="JNUR01000014">
    <property type="protein sequence ID" value="KPH50736.1"/>
    <property type="molecule type" value="Genomic_DNA"/>
</dbReference>
<evidence type="ECO:0000256" key="1">
    <source>
        <dbReference type="ARBA" id="ARBA00022980"/>
    </source>
</evidence>
<dbReference type="Proteomes" id="UP000037800">
    <property type="component" value="Unassembled WGS sequence"/>
</dbReference>
<accession>A0A0N1EIE2</accession>
<protein>
    <recommendedName>
        <fullName evidence="4">Small ribosomal subunit protein uS15</fullName>
    </recommendedName>
</protein>
<evidence type="ECO:0000313" key="7">
    <source>
        <dbReference type="EMBL" id="KPH50736.1"/>
    </source>
</evidence>
<dbReference type="OrthoDB" id="9799262at2"/>
<evidence type="ECO:0000256" key="5">
    <source>
        <dbReference type="RuleBase" id="RU003919"/>
    </source>
</evidence>
<dbReference type="HAMAP" id="MF_01343_B">
    <property type="entry name" value="Ribosomal_uS15_B"/>
    <property type="match status" value="1"/>
</dbReference>
<dbReference type="PATRIC" id="fig|35818.10.peg.201"/>
<dbReference type="GeneID" id="93197183"/>
<evidence type="ECO:0000313" key="12">
    <source>
        <dbReference type="Proteomes" id="UP000255269"/>
    </source>
</evidence>
<dbReference type="Gene3D" id="1.10.287.10">
    <property type="entry name" value="S15/NS1, RNA-binding"/>
    <property type="match status" value="1"/>
</dbReference>
<dbReference type="AlphaFoldDB" id="A0A0N1EIE2"/>
<dbReference type="GO" id="GO:0022627">
    <property type="term" value="C:cytosolic small ribosomal subunit"/>
    <property type="evidence" value="ECO:0007669"/>
    <property type="project" value="TreeGrafter"/>
</dbReference>
<organism evidence="8 11">
    <name type="scientific">Helicobacter pullorum</name>
    <dbReference type="NCBI Taxonomy" id="35818"/>
    <lineage>
        <taxon>Bacteria</taxon>
        <taxon>Pseudomonadati</taxon>
        <taxon>Campylobacterota</taxon>
        <taxon>Epsilonproteobacteria</taxon>
        <taxon>Campylobacterales</taxon>
        <taxon>Helicobacteraceae</taxon>
        <taxon>Helicobacter</taxon>
    </lineage>
</organism>
<sequence>MAQDSAKKREITSAFARNPKDTGSVEVQVALLSDRIKTLTEHLKINKKDHSSRLGLRKIVSHRKRLLSYLKNKDFKRYAALIEKLGLKDRG</sequence>
<comment type="subunit">
    <text evidence="3 4">Part of the 30S ribosomal subunit. Forms a bridge to the 50S subunit in the 70S ribosome, contacting the 23S rRNA.</text>
</comment>
<reference evidence="9 12" key="2">
    <citation type="submission" date="2018-06" db="EMBL/GenBank/DDBJ databases">
        <authorList>
            <consortium name="Pathogen Informatics"/>
            <person name="Doyle S."/>
        </authorList>
    </citation>
    <scope>NUCLEOTIDE SEQUENCE [LARGE SCALE GENOMIC DNA]</scope>
    <source>
        <strain evidence="9 12">NCTC13156</strain>
    </source>
</reference>
<dbReference type="PANTHER" id="PTHR23321:SF26">
    <property type="entry name" value="SMALL RIBOSOMAL SUBUNIT PROTEIN US15M"/>
    <property type="match status" value="1"/>
</dbReference>
<name>A0A0N1EIE2_9HELI</name>
<keyword evidence="2 4" id="KW-0687">Ribonucleoprotein</keyword>
<dbReference type="SUPFAM" id="SSF47060">
    <property type="entry name" value="S15/NS1 RNA-binding domain"/>
    <property type="match status" value="1"/>
</dbReference>
<dbReference type="SMART" id="SM01387">
    <property type="entry name" value="Ribosomal_S15"/>
    <property type="match status" value="1"/>
</dbReference>
<evidence type="ECO:0000256" key="3">
    <source>
        <dbReference type="ARBA" id="ARBA00064542"/>
    </source>
</evidence>
<dbReference type="InterPro" id="IPR000589">
    <property type="entry name" value="Ribosomal_uS15"/>
</dbReference>
<reference evidence="10 11" key="1">
    <citation type="submission" date="2014-06" db="EMBL/GenBank/DDBJ databases">
        <title>Helicobacter pullorum isolates in fresh chicken meat - phenotypic and genotypic features.</title>
        <authorList>
            <person name="Borges V."/>
            <person name="Santos A."/>
            <person name="Correia C.B."/>
            <person name="Saraiva M."/>
            <person name="Menard A."/>
            <person name="Vieira L."/>
            <person name="Sampaio D.A."/>
            <person name="Gomes J.P."/>
            <person name="Oleastro M."/>
        </authorList>
    </citation>
    <scope>NUCLEOTIDE SEQUENCE [LARGE SCALE GENOMIC DNA]</scope>
    <source>
        <strain evidence="8 11">229334/12</strain>
        <strain evidence="7 10">229336/12</strain>
    </source>
</reference>
<gene>
    <name evidence="4 9" type="primary">rpsO</name>
    <name evidence="8" type="ORF">HPU229334_05390</name>
    <name evidence="7" type="ORF">HPU229336_00885</name>
    <name evidence="9" type="ORF">NCTC13156_00198</name>
</gene>
<dbReference type="EMBL" id="UGJF01000001">
    <property type="protein sequence ID" value="STQ87386.1"/>
    <property type="molecule type" value="Genomic_DNA"/>
</dbReference>
<dbReference type="GO" id="GO:0003735">
    <property type="term" value="F:structural constituent of ribosome"/>
    <property type="evidence" value="ECO:0007669"/>
    <property type="project" value="InterPro"/>
</dbReference>
<comment type="function">
    <text evidence="4">Forms an intersubunit bridge (bridge B4) with the 23S rRNA of the 50S subunit in the ribosome.</text>
</comment>
<dbReference type="STRING" id="35818.HPU229336_00885"/>
<dbReference type="GO" id="GO:0019843">
    <property type="term" value="F:rRNA binding"/>
    <property type="evidence" value="ECO:0007669"/>
    <property type="project" value="UniProtKB-UniRule"/>
</dbReference>
<evidence type="ECO:0000256" key="6">
    <source>
        <dbReference type="RuleBase" id="RU004524"/>
    </source>
</evidence>
<keyword evidence="4 6" id="KW-0699">rRNA-binding</keyword>
<comment type="similarity">
    <text evidence="4 5">Belongs to the universal ribosomal protein uS15 family.</text>
</comment>
<evidence type="ECO:0000256" key="2">
    <source>
        <dbReference type="ARBA" id="ARBA00023274"/>
    </source>
</evidence>
<evidence type="ECO:0000313" key="9">
    <source>
        <dbReference type="EMBL" id="STQ87386.1"/>
    </source>
</evidence>
<evidence type="ECO:0000313" key="8">
    <source>
        <dbReference type="EMBL" id="KPH55964.1"/>
    </source>
</evidence>
<dbReference type="Proteomes" id="UP000255269">
    <property type="component" value="Unassembled WGS sequence"/>
</dbReference>
<dbReference type="PANTHER" id="PTHR23321">
    <property type="entry name" value="RIBOSOMAL PROTEIN S15, BACTERIAL AND ORGANELLAR"/>
    <property type="match status" value="1"/>
</dbReference>
<comment type="function">
    <text evidence="4 6">One of the primary rRNA binding proteins, it binds directly to 16S rRNA where it helps nucleate assembly of the platform of the 30S subunit by binding and bridging several RNA helices of the 16S rRNA.</text>
</comment>
<dbReference type="InterPro" id="IPR009068">
    <property type="entry name" value="uS15_NS1_RNA-bd_sf"/>
</dbReference>
<dbReference type="NCBIfam" id="TIGR00952">
    <property type="entry name" value="S15_bact"/>
    <property type="match status" value="1"/>
</dbReference>